<comment type="catalytic activity">
    <reaction evidence="5">
        <text>NAD(+) + ATP = ADP + NADP(+) + H(+)</text>
        <dbReference type="Rhea" id="RHEA:18629"/>
        <dbReference type="ChEBI" id="CHEBI:15378"/>
        <dbReference type="ChEBI" id="CHEBI:30616"/>
        <dbReference type="ChEBI" id="CHEBI:57540"/>
        <dbReference type="ChEBI" id="CHEBI:58349"/>
        <dbReference type="ChEBI" id="CHEBI:456216"/>
        <dbReference type="EC" id="2.7.1.23"/>
    </reaction>
</comment>
<dbReference type="Gene3D" id="3.40.50.10330">
    <property type="entry name" value="Probable inorganic polyphosphate/atp-NAD kinase, domain 1"/>
    <property type="match status" value="1"/>
</dbReference>
<dbReference type="GO" id="GO:0006741">
    <property type="term" value="P:NADP+ biosynthetic process"/>
    <property type="evidence" value="ECO:0007669"/>
    <property type="project" value="InterPro"/>
</dbReference>
<dbReference type="AlphaFoldDB" id="A0A9D1IRJ6"/>
<keyword evidence="3" id="KW-0521">NADP</keyword>
<evidence type="ECO:0000313" key="6">
    <source>
        <dbReference type="EMBL" id="HIU42560.1"/>
    </source>
</evidence>
<evidence type="ECO:0000256" key="4">
    <source>
        <dbReference type="ARBA" id="ARBA00023027"/>
    </source>
</evidence>
<dbReference type="Pfam" id="PF20143">
    <property type="entry name" value="NAD_kinase_C"/>
    <property type="match status" value="1"/>
</dbReference>
<evidence type="ECO:0000256" key="3">
    <source>
        <dbReference type="ARBA" id="ARBA00022857"/>
    </source>
</evidence>
<gene>
    <name evidence="6" type="ORF">IAD19_08435</name>
</gene>
<evidence type="ECO:0000256" key="2">
    <source>
        <dbReference type="ARBA" id="ARBA00022777"/>
    </source>
</evidence>
<dbReference type="InterPro" id="IPR016064">
    <property type="entry name" value="NAD/diacylglycerol_kinase_sf"/>
</dbReference>
<name>A0A9D1IRJ6_9FIRM</name>
<dbReference type="EMBL" id="DVMX01000159">
    <property type="protein sequence ID" value="HIU42560.1"/>
    <property type="molecule type" value="Genomic_DNA"/>
</dbReference>
<dbReference type="HAMAP" id="MF_00361">
    <property type="entry name" value="NAD_kinase"/>
    <property type="match status" value="1"/>
</dbReference>
<evidence type="ECO:0000313" key="7">
    <source>
        <dbReference type="Proteomes" id="UP000824082"/>
    </source>
</evidence>
<dbReference type="SUPFAM" id="SSF111331">
    <property type="entry name" value="NAD kinase/diacylglycerol kinase-like"/>
    <property type="match status" value="1"/>
</dbReference>
<sequence length="285" mass="31246">TMKIFIKPNFEKQNAPQCTRRVCQVLADAGAELLMDREHQARMGYDFIRFGERQALLEQADLLVAVGGDGTIIHAAQDAVAHDIPVVGINAGRLGFLAEVEPNEIGQLSRLLTGDYRVHRRMLLEAVFTSPKKKTSYLAVNDIVISDGTRARIVDLEVYCMGTFVSSYRADGLIFSTPLGSTAYALSAGGPIVDPSLDCIALTPICPHSLYSRTTLFSPDKQLTIRSVGTGGKTFLTVDGQDMQTITPETSVTIRCAEKSLQMVDLFGKPFYEVLNQKLVSRSRI</sequence>
<dbReference type="GO" id="GO:0005524">
    <property type="term" value="F:ATP binding"/>
    <property type="evidence" value="ECO:0007669"/>
    <property type="project" value="UniProtKB-ARBA"/>
</dbReference>
<keyword evidence="1" id="KW-0808">Transferase</keyword>
<evidence type="ECO:0000256" key="5">
    <source>
        <dbReference type="ARBA" id="ARBA00047925"/>
    </source>
</evidence>
<evidence type="ECO:0000256" key="1">
    <source>
        <dbReference type="ARBA" id="ARBA00022679"/>
    </source>
</evidence>
<dbReference type="Gene3D" id="2.60.200.30">
    <property type="entry name" value="Probable inorganic polyphosphate/atp-NAD kinase, domain 2"/>
    <property type="match status" value="1"/>
</dbReference>
<dbReference type="InterPro" id="IPR017438">
    <property type="entry name" value="ATP-NAD_kinase_N"/>
</dbReference>
<dbReference type="GO" id="GO:0051287">
    <property type="term" value="F:NAD binding"/>
    <property type="evidence" value="ECO:0007669"/>
    <property type="project" value="UniProtKB-ARBA"/>
</dbReference>
<keyword evidence="4" id="KW-0520">NAD</keyword>
<dbReference type="PANTHER" id="PTHR20275:SF0">
    <property type="entry name" value="NAD KINASE"/>
    <property type="match status" value="1"/>
</dbReference>
<comment type="caution">
    <text evidence="6">The sequence shown here is derived from an EMBL/GenBank/DDBJ whole genome shotgun (WGS) entry which is preliminary data.</text>
</comment>
<reference evidence="6" key="2">
    <citation type="journal article" date="2021" name="PeerJ">
        <title>Extensive microbial diversity within the chicken gut microbiome revealed by metagenomics and culture.</title>
        <authorList>
            <person name="Gilroy R."/>
            <person name="Ravi A."/>
            <person name="Getino M."/>
            <person name="Pursley I."/>
            <person name="Horton D.L."/>
            <person name="Alikhan N.F."/>
            <person name="Baker D."/>
            <person name="Gharbi K."/>
            <person name="Hall N."/>
            <person name="Watson M."/>
            <person name="Adriaenssens E.M."/>
            <person name="Foster-Nyarko E."/>
            <person name="Jarju S."/>
            <person name="Secka A."/>
            <person name="Antonio M."/>
            <person name="Oren A."/>
            <person name="Chaudhuri R.R."/>
            <person name="La Ragione R."/>
            <person name="Hildebrand F."/>
            <person name="Pallen M.J."/>
        </authorList>
    </citation>
    <scope>NUCLEOTIDE SEQUENCE</scope>
    <source>
        <strain evidence="6">4509</strain>
    </source>
</reference>
<dbReference type="PANTHER" id="PTHR20275">
    <property type="entry name" value="NAD KINASE"/>
    <property type="match status" value="1"/>
</dbReference>
<protein>
    <submittedName>
        <fullName evidence="6">NAD(+)/NADH kinase</fullName>
    </submittedName>
</protein>
<dbReference type="Proteomes" id="UP000824082">
    <property type="component" value="Unassembled WGS sequence"/>
</dbReference>
<dbReference type="GO" id="GO:0019674">
    <property type="term" value="P:NAD+ metabolic process"/>
    <property type="evidence" value="ECO:0007669"/>
    <property type="project" value="InterPro"/>
</dbReference>
<proteinExistence type="inferred from homology"/>
<reference evidence="6" key="1">
    <citation type="submission" date="2020-10" db="EMBL/GenBank/DDBJ databases">
        <authorList>
            <person name="Gilroy R."/>
        </authorList>
    </citation>
    <scope>NUCLEOTIDE SEQUENCE</scope>
    <source>
        <strain evidence="6">4509</strain>
    </source>
</reference>
<dbReference type="Pfam" id="PF01513">
    <property type="entry name" value="NAD_kinase"/>
    <property type="match status" value="1"/>
</dbReference>
<dbReference type="InterPro" id="IPR002504">
    <property type="entry name" value="NADK"/>
</dbReference>
<organism evidence="6 7">
    <name type="scientific">Candidatus Egerieicola faecale</name>
    <dbReference type="NCBI Taxonomy" id="2840774"/>
    <lineage>
        <taxon>Bacteria</taxon>
        <taxon>Bacillati</taxon>
        <taxon>Bacillota</taxon>
        <taxon>Clostridia</taxon>
        <taxon>Eubacteriales</taxon>
        <taxon>Oscillospiraceae</taxon>
        <taxon>Oscillospiraceae incertae sedis</taxon>
        <taxon>Candidatus Egerieicola</taxon>
    </lineage>
</organism>
<dbReference type="InterPro" id="IPR017437">
    <property type="entry name" value="ATP-NAD_kinase_PpnK-typ_C"/>
</dbReference>
<accession>A0A9D1IRJ6</accession>
<keyword evidence="2 6" id="KW-0418">Kinase</keyword>
<feature type="non-terminal residue" evidence="6">
    <location>
        <position position="1"/>
    </location>
</feature>
<dbReference type="GO" id="GO:0003951">
    <property type="term" value="F:NAD+ kinase activity"/>
    <property type="evidence" value="ECO:0007669"/>
    <property type="project" value="UniProtKB-EC"/>
</dbReference>